<feature type="region of interest" description="Disordered" evidence="1">
    <location>
        <begin position="128"/>
        <end position="154"/>
    </location>
</feature>
<dbReference type="AlphaFoldDB" id="A0A067E7V3"/>
<dbReference type="eggNOG" id="ENOG502R0CR">
    <property type="taxonomic scope" value="Eukaryota"/>
</dbReference>
<dbReference type="PANTHER" id="PTHR44137">
    <property type="entry name" value="BNAC03G44070D PROTEIN"/>
    <property type="match status" value="1"/>
</dbReference>
<dbReference type="Pfam" id="PF23551">
    <property type="entry name" value="Zn_ribbon_20"/>
    <property type="match status" value="1"/>
</dbReference>
<organism evidence="3 4">
    <name type="scientific">Citrus sinensis</name>
    <name type="common">Sweet orange</name>
    <name type="synonym">Citrus aurantium var. sinensis</name>
    <dbReference type="NCBI Taxonomy" id="2711"/>
    <lineage>
        <taxon>Eukaryota</taxon>
        <taxon>Viridiplantae</taxon>
        <taxon>Streptophyta</taxon>
        <taxon>Embryophyta</taxon>
        <taxon>Tracheophyta</taxon>
        <taxon>Spermatophyta</taxon>
        <taxon>Magnoliopsida</taxon>
        <taxon>eudicotyledons</taxon>
        <taxon>Gunneridae</taxon>
        <taxon>Pentapetalae</taxon>
        <taxon>rosids</taxon>
        <taxon>malvids</taxon>
        <taxon>Sapindales</taxon>
        <taxon>Rutaceae</taxon>
        <taxon>Aurantioideae</taxon>
        <taxon>Citrus</taxon>
    </lineage>
</organism>
<protein>
    <recommendedName>
        <fullName evidence="2">J domain-containing protein</fullName>
    </recommendedName>
</protein>
<dbReference type="SMART" id="SM00271">
    <property type="entry name" value="DnaJ"/>
    <property type="match status" value="1"/>
</dbReference>
<dbReference type="PaxDb" id="2711-XP_006493209.1"/>
<accession>A0A067E7V3</accession>
<dbReference type="STRING" id="2711.A0A067E7V3"/>
<dbReference type="SMR" id="A0A067E7V3"/>
<feature type="region of interest" description="Disordered" evidence="1">
    <location>
        <begin position="247"/>
        <end position="267"/>
    </location>
</feature>
<dbReference type="InterPro" id="IPR001623">
    <property type="entry name" value="DnaJ_domain"/>
</dbReference>
<dbReference type="PROSITE" id="PS00636">
    <property type="entry name" value="DNAJ_1"/>
    <property type="match status" value="1"/>
</dbReference>
<reference evidence="3 4" key="1">
    <citation type="submission" date="2014-04" db="EMBL/GenBank/DDBJ databases">
        <authorList>
            <consortium name="International Citrus Genome Consortium"/>
            <person name="Gmitter F."/>
            <person name="Chen C."/>
            <person name="Farmerie W."/>
            <person name="Harkins T."/>
            <person name="Desany B."/>
            <person name="Mohiuddin M."/>
            <person name="Kodira C."/>
            <person name="Borodovsky M."/>
            <person name="Lomsadze A."/>
            <person name="Burns P."/>
            <person name="Jenkins J."/>
            <person name="Prochnik S."/>
            <person name="Shu S."/>
            <person name="Chapman J."/>
            <person name="Pitluck S."/>
            <person name="Schmutz J."/>
            <person name="Rokhsar D."/>
        </authorList>
    </citation>
    <scope>NUCLEOTIDE SEQUENCE</scope>
</reference>
<dbReference type="InterPro" id="IPR056988">
    <property type="entry name" value="Zn_ribbon_pln"/>
</dbReference>
<dbReference type="Pfam" id="PF00226">
    <property type="entry name" value="DnaJ"/>
    <property type="match status" value="1"/>
</dbReference>
<dbReference type="EMBL" id="KK785181">
    <property type="protein sequence ID" value="KDO47302.1"/>
    <property type="molecule type" value="Genomic_DNA"/>
</dbReference>
<dbReference type="PANTHER" id="PTHR44137:SF51">
    <property type="entry name" value="MOLECULAR CHAPERONE HSP40_DNAJ FAMILY PROTEIN"/>
    <property type="match status" value="1"/>
</dbReference>
<sequence length="803" mass="90548">MECNKDEAARARKLAEKKLAEKDVEGAKNMALKAQKLYPELDGLPQLLVILDVHISASKRINGMVDWYRVLGVEPLADDETIQMQYRKLALIIHPDKSTSAGAEAAFQILTEAWNILSDKSKRLDYDQKRNGRYGKSPNMKVSPVSPTTGEKSIHYFSKSDNSDARYQKNPTFSKCAPSHFRPKPSTFWTTCNACKMHFEYLRTYLNNNLVCPQCRQLFLAVETAPPPLNDTMTGNTYTSVRKPAPAMSVRSDPFSDSGSDHCSATPSSSAAQAALTVQPSCVKLKRGREEAAASFLKEDAIQMKTLNPRKGGYGFSSGSSSVGASSATKIDGLKKKRCKDKKAVNSNEREMANRIFTGNGGVWISGFENGGSESGRVKIAGNQIPGCRRELSLLQIRNMLMNKAKKEICWKLDELCQNAVSKTPHESFSTEIKDKKEERQKDFVNGEKGDANKCSEFVNTKTGVQIKKSLPASDVETDNKDADPTSMIVPDPDFHDFDQDRTEMSFSENQVWAAYDDDDGMPRYYAMIQSVISLKPFKMRISWLNSKSNNELAPLNWVGSGFPKTSGDFWRGKYEVYDSLNSFSHKVRWAKGTRGAIHIYPRKGEVWALYRNWRADWSECTPDEVIHKYDMVEVLEDYNEKTGIGVVPLLKVPRFKTVFRQHLEQSKRRTIPREEIFRFSHRVPSYLLTGQEGHNSPKGCLELDPASTPLELLQVLTEAQLEKMETAENTKEEYPVGGEQNTEKELVKNGKIIEEQGISEDVRKKVEKEAMVCQSKEAREDKMVVYKRRTLKETGKVLVLDT</sequence>
<proteinExistence type="predicted"/>
<dbReference type="Gene3D" id="1.10.287.110">
    <property type="entry name" value="DnaJ domain"/>
    <property type="match status" value="1"/>
</dbReference>
<gene>
    <name evidence="3" type="ORF">CISIN_1g003686mg</name>
</gene>
<evidence type="ECO:0000259" key="2">
    <source>
        <dbReference type="PROSITE" id="PS50076"/>
    </source>
</evidence>
<dbReference type="SUPFAM" id="SSF46565">
    <property type="entry name" value="Chaperone J-domain"/>
    <property type="match status" value="1"/>
</dbReference>
<dbReference type="PRINTS" id="PR00625">
    <property type="entry name" value="JDOMAIN"/>
</dbReference>
<name>A0A067E7V3_CITSI</name>
<dbReference type="InterPro" id="IPR018253">
    <property type="entry name" value="DnaJ_domain_CS"/>
</dbReference>
<evidence type="ECO:0000313" key="4">
    <source>
        <dbReference type="Proteomes" id="UP000027120"/>
    </source>
</evidence>
<evidence type="ECO:0000313" key="3">
    <source>
        <dbReference type="EMBL" id="KDO47302.1"/>
    </source>
</evidence>
<dbReference type="Pfam" id="PF11926">
    <property type="entry name" value="DUF3444"/>
    <property type="match status" value="1"/>
</dbReference>
<feature type="domain" description="J" evidence="2">
    <location>
        <begin position="66"/>
        <end position="130"/>
    </location>
</feature>
<dbReference type="Proteomes" id="UP000027120">
    <property type="component" value="Unassembled WGS sequence"/>
</dbReference>
<keyword evidence="4" id="KW-1185">Reference proteome</keyword>
<dbReference type="CDD" id="cd06257">
    <property type="entry name" value="DnaJ"/>
    <property type="match status" value="1"/>
</dbReference>
<dbReference type="InterPro" id="IPR036869">
    <property type="entry name" value="J_dom_sf"/>
</dbReference>
<dbReference type="InterPro" id="IPR024593">
    <property type="entry name" value="DUF3444"/>
</dbReference>
<dbReference type="PROSITE" id="PS50076">
    <property type="entry name" value="DNAJ_2"/>
    <property type="match status" value="1"/>
</dbReference>
<evidence type="ECO:0000256" key="1">
    <source>
        <dbReference type="SAM" id="MobiDB-lite"/>
    </source>
</evidence>